<feature type="transmembrane region" description="Helical" evidence="1">
    <location>
        <begin position="70"/>
        <end position="93"/>
    </location>
</feature>
<dbReference type="AlphaFoldDB" id="Q3M5S6"/>
<keyword evidence="1" id="KW-0472">Membrane</keyword>
<evidence type="ECO:0000256" key="1">
    <source>
        <dbReference type="SAM" id="Phobius"/>
    </source>
</evidence>
<evidence type="ECO:0000313" key="2">
    <source>
        <dbReference type="EMBL" id="ABA23660.1"/>
    </source>
</evidence>
<name>Q3M5S6_TRIV2</name>
<dbReference type="EMBL" id="CP000117">
    <property type="protein sequence ID" value="ABA23660.1"/>
    <property type="molecule type" value="Genomic_DNA"/>
</dbReference>
<dbReference type="eggNOG" id="ENOG5032JD4">
    <property type="taxonomic scope" value="Bacteria"/>
</dbReference>
<organism evidence="2 3">
    <name type="scientific">Trichormus variabilis (strain ATCC 29413 / PCC 7937)</name>
    <name type="common">Anabaena variabilis</name>
    <dbReference type="NCBI Taxonomy" id="240292"/>
    <lineage>
        <taxon>Bacteria</taxon>
        <taxon>Bacillati</taxon>
        <taxon>Cyanobacteriota</taxon>
        <taxon>Cyanophyceae</taxon>
        <taxon>Nostocales</taxon>
        <taxon>Nostocaceae</taxon>
        <taxon>Trichormus</taxon>
    </lineage>
</organism>
<dbReference type="HOGENOM" id="CLU_2379980_0_0_3"/>
<keyword evidence="1" id="KW-0812">Transmembrane</keyword>
<reference evidence="3" key="1">
    <citation type="journal article" date="2014" name="Stand. Genomic Sci.">
        <title>Complete genome sequence of Anabaena variabilis ATCC 29413.</title>
        <authorList>
            <person name="Thiel T."/>
            <person name="Pratte B.S."/>
            <person name="Zhong J."/>
            <person name="Goodwin L."/>
            <person name="Copeland A."/>
            <person name="Lucas S."/>
            <person name="Han C."/>
            <person name="Pitluck S."/>
            <person name="Land M.L."/>
            <person name="Kyrpides N.C."/>
            <person name="Woyke T."/>
        </authorList>
    </citation>
    <scope>NUCLEOTIDE SEQUENCE [LARGE SCALE GENOMIC DNA]</scope>
    <source>
        <strain evidence="3">ATCC 29413 / PCC 7937</strain>
    </source>
</reference>
<protein>
    <submittedName>
        <fullName evidence="2">Uncharacterized protein</fullName>
    </submittedName>
</protein>
<gene>
    <name evidence="2" type="ordered locus">Ava_4056</name>
</gene>
<dbReference type="Proteomes" id="UP000002533">
    <property type="component" value="Chromosome"/>
</dbReference>
<proteinExistence type="predicted"/>
<evidence type="ECO:0000313" key="3">
    <source>
        <dbReference type="Proteomes" id="UP000002533"/>
    </source>
</evidence>
<sequence>MREIKIFDKICRKLSKLLFSRGFSRTNQFKIQNKDSNHMGIRVLSVVSGQWLVAKSLYQECFGVFGNGYVYPLIMHLLFGAIAGIIGSGLIIVD</sequence>
<dbReference type="KEGG" id="ava:Ava_4056"/>
<keyword evidence="1" id="KW-1133">Transmembrane helix</keyword>
<accession>Q3M5S6</accession>